<dbReference type="Pfam" id="PF13912">
    <property type="entry name" value="zf-C2H2_6"/>
    <property type="match status" value="1"/>
</dbReference>
<dbReference type="SMART" id="SM00355">
    <property type="entry name" value="ZnF_C2H2"/>
    <property type="match status" value="7"/>
</dbReference>
<dbReference type="PANTHER" id="PTHR24394">
    <property type="entry name" value="ZINC FINGER PROTEIN"/>
    <property type="match status" value="1"/>
</dbReference>
<keyword evidence="6 13" id="KW-0862">Zinc</keyword>
<dbReference type="InterPro" id="IPR036236">
    <property type="entry name" value="Znf_C2H2_sf"/>
</dbReference>
<evidence type="ECO:0000313" key="19">
    <source>
        <dbReference type="EMBL" id="CAG6516487.1"/>
    </source>
</evidence>
<dbReference type="Pfam" id="PF00096">
    <property type="entry name" value="zf-C2H2"/>
    <property type="match status" value="2"/>
</dbReference>
<dbReference type="PROSITE" id="PS00028">
    <property type="entry name" value="ZINC_FINGER_C2H2_1"/>
    <property type="match status" value="5"/>
</dbReference>
<organism evidence="19">
    <name type="scientific">Culex pipiens</name>
    <name type="common">House mosquito</name>
    <dbReference type="NCBI Taxonomy" id="7175"/>
    <lineage>
        <taxon>Eukaryota</taxon>
        <taxon>Metazoa</taxon>
        <taxon>Ecdysozoa</taxon>
        <taxon>Arthropoda</taxon>
        <taxon>Hexapoda</taxon>
        <taxon>Insecta</taxon>
        <taxon>Pterygota</taxon>
        <taxon>Neoptera</taxon>
        <taxon>Endopterygota</taxon>
        <taxon>Diptera</taxon>
        <taxon>Nematocera</taxon>
        <taxon>Culicoidea</taxon>
        <taxon>Culicidae</taxon>
        <taxon>Culicinae</taxon>
        <taxon>Culicini</taxon>
        <taxon>Culex</taxon>
        <taxon>Culex</taxon>
    </lineage>
</organism>
<evidence type="ECO:0000256" key="15">
    <source>
        <dbReference type="SAM" id="MobiDB-lite"/>
    </source>
</evidence>
<feature type="domain" description="C2H2-type" evidence="16">
    <location>
        <begin position="392"/>
        <end position="420"/>
    </location>
</feature>
<feature type="domain" description="ZAD" evidence="18">
    <location>
        <begin position="238"/>
        <end position="314"/>
    </location>
</feature>
<evidence type="ECO:0000259" key="18">
    <source>
        <dbReference type="PROSITE" id="PS51915"/>
    </source>
</evidence>
<evidence type="ECO:0000256" key="10">
    <source>
        <dbReference type="ARBA" id="ARBA00023242"/>
    </source>
</evidence>
<feature type="domain" description="THAP-type" evidence="17">
    <location>
        <begin position="1"/>
        <end position="80"/>
    </location>
</feature>
<evidence type="ECO:0000256" key="5">
    <source>
        <dbReference type="ARBA" id="ARBA00022771"/>
    </source>
</evidence>
<dbReference type="PROSITE" id="PS50950">
    <property type="entry name" value="ZF_THAP"/>
    <property type="match status" value="1"/>
</dbReference>
<feature type="domain" description="C2H2-type" evidence="16">
    <location>
        <begin position="448"/>
        <end position="475"/>
    </location>
</feature>
<name>A0A8D8DUL4_CULPI</name>
<dbReference type="Gene3D" id="3.30.160.60">
    <property type="entry name" value="Classic Zinc Finger"/>
    <property type="match status" value="5"/>
</dbReference>
<evidence type="ECO:0000256" key="12">
    <source>
        <dbReference type="PROSITE-ProRule" id="PRU00309"/>
    </source>
</evidence>
<dbReference type="Pfam" id="PF13894">
    <property type="entry name" value="zf-C2H2_4"/>
    <property type="match status" value="1"/>
</dbReference>
<accession>A0A8D8DUL4</accession>
<feature type="domain" description="C2H2-type" evidence="16">
    <location>
        <begin position="476"/>
        <end position="504"/>
    </location>
</feature>
<dbReference type="AlphaFoldDB" id="A0A8D8DUL4"/>
<feature type="binding site" evidence="13">
    <location>
        <position position="290"/>
    </location>
    <ligand>
        <name>Zn(2+)</name>
        <dbReference type="ChEBI" id="CHEBI:29105"/>
    </ligand>
</feature>
<evidence type="ECO:0000256" key="7">
    <source>
        <dbReference type="ARBA" id="ARBA00023015"/>
    </source>
</evidence>
<keyword evidence="9" id="KW-0804">Transcription</keyword>
<dbReference type="Pfam" id="PF07776">
    <property type="entry name" value="zf-AD"/>
    <property type="match status" value="1"/>
</dbReference>
<feature type="coiled-coil region" evidence="14">
    <location>
        <begin position="158"/>
        <end position="192"/>
    </location>
</feature>
<feature type="binding site" evidence="13">
    <location>
        <position position="243"/>
    </location>
    <ligand>
        <name>Zn(2+)</name>
        <dbReference type="ChEBI" id="CHEBI:29105"/>
    </ligand>
</feature>
<feature type="binding site" evidence="13">
    <location>
        <position position="287"/>
    </location>
    <ligand>
        <name>Zn(2+)</name>
        <dbReference type="ChEBI" id="CHEBI:29105"/>
    </ligand>
</feature>
<comment type="similarity">
    <text evidence="2">Belongs to the krueppel C2H2-type zinc-finger protein family.</text>
</comment>
<evidence type="ECO:0000256" key="9">
    <source>
        <dbReference type="ARBA" id="ARBA00023163"/>
    </source>
</evidence>
<feature type="domain" description="C2H2-type" evidence="16">
    <location>
        <begin position="551"/>
        <end position="579"/>
    </location>
</feature>
<evidence type="ECO:0000256" key="14">
    <source>
        <dbReference type="SAM" id="Coils"/>
    </source>
</evidence>
<keyword evidence="14" id="KW-0175">Coiled coil</keyword>
<keyword evidence="10" id="KW-0539">Nucleus</keyword>
<keyword evidence="3 13" id="KW-0479">Metal-binding</keyword>
<dbReference type="GO" id="GO:0000981">
    <property type="term" value="F:DNA-binding transcription factor activity, RNA polymerase II-specific"/>
    <property type="evidence" value="ECO:0007669"/>
    <property type="project" value="TreeGrafter"/>
</dbReference>
<evidence type="ECO:0000256" key="8">
    <source>
        <dbReference type="ARBA" id="ARBA00023125"/>
    </source>
</evidence>
<sequence length="609" mass="70569">MTRCVFPGCDNSAHGVRTLTFASVYAKTRLANLDKWKAACGVEEFAKNASICSDHFRDEDFVNPKFKSQGLKPTAVPTRDPKAAKVEEVKDVVEPVDTMDVDDSSESSGESEKVVEPPEPVVAAQRQGEFRYIGEVDEDALDCSPMVRRAFKVLKKTIRQDKARLGMYQKRNSRLREENDLLKRVLDEAEKKGCSAGEVLERIVDDWLKKEDAELVRKFEPRTVRVERRITIGLLGKITCRLCLGTSREESGRSAFSSFAGEDFLSDIVETCFGIRIEEHDFCTSICEECLVKVDVAWKLYAEFQPNRLALEEFYRSLKDKKKNVKDVDQDVTEQFEEEERTEKVQDVTEQIEEEEQEEEFELQPSDPESSDSECYSLPDHPFFTAHTKSVYLCHLCDKQFERSNSLDYHLYTNHQENDQDQLCHICAKFFHKRQLRRHVEFHIDPKPVCSICNQAFHNRQNLERHMVVHTKERPYACTLCDLRFTQSGCLKQHVQRVHVAPSPSLKSPPKPGKHFRKPALCPVCGLEFKISRKLIAHVEETHPEHQLEVFTCELCYKQFITLQLLQAHRAIWHPKQEYHCEQCGKTFPTIGMLDRHLKKHEKEKLQWA</sequence>
<keyword evidence="5 11" id="KW-0863">Zinc-finger</keyword>
<keyword evidence="8 12" id="KW-0238">DNA-binding</keyword>
<feature type="region of interest" description="Disordered" evidence="15">
    <location>
        <begin position="353"/>
        <end position="375"/>
    </location>
</feature>
<dbReference type="SMART" id="SM00868">
    <property type="entry name" value="zf-AD"/>
    <property type="match status" value="1"/>
</dbReference>
<dbReference type="Pfam" id="PF05485">
    <property type="entry name" value="THAP"/>
    <property type="match status" value="1"/>
</dbReference>
<feature type="domain" description="C2H2-type" evidence="16">
    <location>
        <begin position="579"/>
        <end position="606"/>
    </location>
</feature>
<dbReference type="PROSITE" id="PS50157">
    <property type="entry name" value="ZINC_FINGER_C2H2_2"/>
    <property type="match status" value="5"/>
</dbReference>
<comment type="subcellular location">
    <subcellularLocation>
        <location evidence="1">Nucleus</location>
    </subcellularLocation>
</comment>
<evidence type="ECO:0000256" key="4">
    <source>
        <dbReference type="ARBA" id="ARBA00022737"/>
    </source>
</evidence>
<dbReference type="EMBL" id="HBUE01173425">
    <property type="protein sequence ID" value="CAG6516487.1"/>
    <property type="molecule type" value="Transcribed_RNA"/>
</dbReference>
<feature type="region of interest" description="Disordered" evidence="15">
    <location>
        <begin position="96"/>
        <end position="119"/>
    </location>
</feature>
<dbReference type="PANTHER" id="PTHR24394:SF44">
    <property type="entry name" value="ZINC FINGER PROTEIN 271-LIKE"/>
    <property type="match status" value="1"/>
</dbReference>
<dbReference type="GO" id="GO:0005634">
    <property type="term" value="C:nucleus"/>
    <property type="evidence" value="ECO:0007669"/>
    <property type="project" value="UniProtKB-SubCell"/>
</dbReference>
<evidence type="ECO:0000256" key="6">
    <source>
        <dbReference type="ARBA" id="ARBA00022833"/>
    </source>
</evidence>
<dbReference type="InterPro" id="IPR006612">
    <property type="entry name" value="THAP_Znf"/>
</dbReference>
<dbReference type="SUPFAM" id="SSF57716">
    <property type="entry name" value="Glucocorticoid receptor-like (DNA-binding domain)"/>
    <property type="match status" value="1"/>
</dbReference>
<dbReference type="GO" id="GO:0008270">
    <property type="term" value="F:zinc ion binding"/>
    <property type="evidence" value="ECO:0007669"/>
    <property type="project" value="UniProtKB-UniRule"/>
</dbReference>
<dbReference type="FunFam" id="3.30.160.60:FF:000075">
    <property type="entry name" value="Putative zinc finger protein 536"/>
    <property type="match status" value="1"/>
</dbReference>
<feature type="compositionally biased region" description="Acidic residues" evidence="15">
    <location>
        <begin position="353"/>
        <end position="362"/>
    </location>
</feature>
<evidence type="ECO:0000256" key="13">
    <source>
        <dbReference type="PROSITE-ProRule" id="PRU01263"/>
    </source>
</evidence>
<evidence type="ECO:0000259" key="16">
    <source>
        <dbReference type="PROSITE" id="PS50157"/>
    </source>
</evidence>
<dbReference type="InterPro" id="IPR012934">
    <property type="entry name" value="Znf_AD"/>
</dbReference>
<dbReference type="GO" id="GO:0003677">
    <property type="term" value="F:DNA binding"/>
    <property type="evidence" value="ECO:0007669"/>
    <property type="project" value="UniProtKB-UniRule"/>
</dbReference>
<feature type="binding site" evidence="13">
    <location>
        <position position="240"/>
    </location>
    <ligand>
        <name>Zn(2+)</name>
        <dbReference type="ChEBI" id="CHEBI:29105"/>
    </ligand>
</feature>
<protein>
    <submittedName>
        <fullName evidence="19">Zinc finger and BTB domain-containing protein 17</fullName>
    </submittedName>
</protein>
<keyword evidence="4" id="KW-0677">Repeat</keyword>
<dbReference type="SUPFAM" id="SSF57667">
    <property type="entry name" value="beta-beta-alpha zinc fingers"/>
    <property type="match status" value="3"/>
</dbReference>
<evidence type="ECO:0000256" key="3">
    <source>
        <dbReference type="ARBA" id="ARBA00022723"/>
    </source>
</evidence>
<proteinExistence type="inferred from homology"/>
<evidence type="ECO:0000256" key="11">
    <source>
        <dbReference type="PROSITE-ProRule" id="PRU00042"/>
    </source>
</evidence>
<evidence type="ECO:0000259" key="17">
    <source>
        <dbReference type="PROSITE" id="PS50950"/>
    </source>
</evidence>
<dbReference type="EMBL" id="HBUE01278894">
    <property type="protein sequence ID" value="CAG6567986.1"/>
    <property type="molecule type" value="Transcribed_RNA"/>
</dbReference>
<keyword evidence="7" id="KW-0805">Transcription regulation</keyword>
<evidence type="ECO:0000256" key="1">
    <source>
        <dbReference type="ARBA" id="ARBA00004123"/>
    </source>
</evidence>
<dbReference type="InterPro" id="IPR013087">
    <property type="entry name" value="Znf_C2H2_type"/>
</dbReference>
<evidence type="ECO:0000256" key="2">
    <source>
        <dbReference type="ARBA" id="ARBA00006991"/>
    </source>
</evidence>
<reference evidence="19" key="1">
    <citation type="submission" date="2021-05" db="EMBL/GenBank/DDBJ databases">
        <authorList>
            <person name="Alioto T."/>
            <person name="Alioto T."/>
            <person name="Gomez Garrido J."/>
        </authorList>
    </citation>
    <scope>NUCLEOTIDE SEQUENCE</scope>
</reference>
<dbReference type="SMART" id="SM00980">
    <property type="entry name" value="THAP"/>
    <property type="match status" value="1"/>
</dbReference>
<dbReference type="PROSITE" id="PS51915">
    <property type="entry name" value="ZAD"/>
    <property type="match status" value="1"/>
</dbReference>